<dbReference type="GO" id="GO:0030134">
    <property type="term" value="C:COPII-coated ER to Golgi transport vesicle"/>
    <property type="evidence" value="ECO:0000318"/>
    <property type="project" value="GO_Central"/>
</dbReference>
<dbReference type="InParanoid" id="A9UQI0"/>
<dbReference type="RefSeq" id="XP_001742364.1">
    <property type="nucleotide sequence ID" value="XM_001742312.1"/>
</dbReference>
<dbReference type="GO" id="GO:0006886">
    <property type="term" value="P:intracellular protein transport"/>
    <property type="evidence" value="ECO:0000318"/>
    <property type="project" value="GO_Central"/>
</dbReference>
<dbReference type="PANTHER" id="PTHR22811">
    <property type="entry name" value="TRANSMEMBRANE EMP24 DOMAIN-CONTAINING PROTEIN"/>
    <property type="match status" value="1"/>
</dbReference>
<organism evidence="12 13">
    <name type="scientific">Monosiga brevicollis</name>
    <name type="common">Choanoflagellate</name>
    <dbReference type="NCBI Taxonomy" id="81824"/>
    <lineage>
        <taxon>Eukaryota</taxon>
        <taxon>Choanoflagellata</taxon>
        <taxon>Craspedida</taxon>
        <taxon>Salpingoecidae</taxon>
        <taxon>Monosiga</taxon>
    </lineage>
</organism>
<dbReference type="GO" id="GO:0006888">
    <property type="term" value="P:endoplasmic reticulum to Golgi vesicle-mediated transport"/>
    <property type="evidence" value="ECO:0000318"/>
    <property type="project" value="GO_Central"/>
</dbReference>
<feature type="signal peptide" evidence="10">
    <location>
        <begin position="1"/>
        <end position="19"/>
    </location>
</feature>
<evidence type="ECO:0000256" key="10">
    <source>
        <dbReference type="SAM" id="SignalP"/>
    </source>
</evidence>
<keyword evidence="13" id="KW-1185">Reference proteome</keyword>
<evidence type="ECO:0000256" key="3">
    <source>
        <dbReference type="ARBA" id="ARBA00022692"/>
    </source>
</evidence>
<evidence type="ECO:0000256" key="8">
    <source>
        <dbReference type="RuleBase" id="RU003827"/>
    </source>
</evidence>
<name>A9UQI0_MONBE</name>
<evidence type="ECO:0000256" key="1">
    <source>
        <dbReference type="ARBA" id="ARBA00004479"/>
    </source>
</evidence>
<evidence type="ECO:0000256" key="6">
    <source>
        <dbReference type="ARBA" id="ARBA00023136"/>
    </source>
</evidence>
<dbReference type="GO" id="GO:0005794">
    <property type="term" value="C:Golgi apparatus"/>
    <property type="evidence" value="ECO:0000318"/>
    <property type="project" value="GO_Central"/>
</dbReference>
<proteinExistence type="inferred from homology"/>
<dbReference type="InterPro" id="IPR036598">
    <property type="entry name" value="GOLD_dom_sf"/>
</dbReference>
<evidence type="ECO:0000256" key="5">
    <source>
        <dbReference type="ARBA" id="ARBA00022989"/>
    </source>
</evidence>
<keyword evidence="6 9" id="KW-0472">Membrane</keyword>
<comment type="subcellular location">
    <subcellularLocation>
        <location evidence="7">Endomembrane system</location>
        <topology evidence="7">Single-pass membrane protein</topology>
    </subcellularLocation>
    <subcellularLocation>
        <location evidence="1 8">Membrane</location>
        <topology evidence="1 8">Single-pass type I membrane protein</topology>
    </subcellularLocation>
</comment>
<dbReference type="PROSITE" id="PS50866">
    <property type="entry name" value="GOLD"/>
    <property type="match status" value="1"/>
</dbReference>
<protein>
    <recommendedName>
        <fullName evidence="11">GOLD domain-containing protein</fullName>
    </recommendedName>
</protein>
<evidence type="ECO:0000256" key="2">
    <source>
        <dbReference type="ARBA" id="ARBA00007104"/>
    </source>
</evidence>
<keyword evidence="3 8" id="KW-0812">Transmembrane</keyword>
<dbReference type="AlphaFoldDB" id="A9UQI0"/>
<evidence type="ECO:0000313" key="12">
    <source>
        <dbReference type="EMBL" id="EDQ92602.1"/>
    </source>
</evidence>
<dbReference type="Proteomes" id="UP000001357">
    <property type="component" value="Unassembled WGS sequence"/>
</dbReference>
<sequence length="202" mass="23030">MMSPLAVLALLALATSAHGFAVSVDAHEKQCFFEDVKSGTKMGLTFQVADGGFLDIDVTITGPDEKEVYAGRRESDGKYTFSAHMDGRYKYCFSNEMSSVTNKLVVFSMYVEGQEGIKDTLGDEAEIHDNLHEMIQELAEQVVTVRREQEYMVIRERTHRMINDSTNSRVVYWAFFEALILVLMSVGQVYYLHRFFEVRHTV</sequence>
<keyword evidence="5 9" id="KW-1133">Transmembrane helix</keyword>
<feature type="domain" description="GOLD" evidence="11">
    <location>
        <begin position="29"/>
        <end position="111"/>
    </location>
</feature>
<dbReference type="SMART" id="SM01190">
    <property type="entry name" value="EMP24_GP25L"/>
    <property type="match status" value="1"/>
</dbReference>
<evidence type="ECO:0000256" key="7">
    <source>
        <dbReference type="ARBA" id="ARBA00037847"/>
    </source>
</evidence>
<dbReference type="GO" id="GO:0016020">
    <property type="term" value="C:membrane"/>
    <property type="evidence" value="ECO:0007669"/>
    <property type="project" value="UniProtKB-SubCell"/>
</dbReference>
<dbReference type="FunCoup" id="A9UQI0">
    <property type="interactions" value="1720"/>
</dbReference>
<keyword evidence="4 10" id="KW-0732">Signal</keyword>
<dbReference type="Pfam" id="PF01105">
    <property type="entry name" value="EMP24_GP25L"/>
    <property type="match status" value="1"/>
</dbReference>
<accession>A9UQI0</accession>
<evidence type="ECO:0000313" key="13">
    <source>
        <dbReference type="Proteomes" id="UP000001357"/>
    </source>
</evidence>
<dbReference type="GO" id="GO:0005783">
    <property type="term" value="C:endoplasmic reticulum"/>
    <property type="evidence" value="ECO:0000318"/>
    <property type="project" value="GO_Central"/>
</dbReference>
<reference evidence="12 13" key="1">
    <citation type="journal article" date="2008" name="Nature">
        <title>The genome of the choanoflagellate Monosiga brevicollis and the origin of metazoans.</title>
        <authorList>
            <consortium name="JGI Sequencing"/>
            <person name="King N."/>
            <person name="Westbrook M.J."/>
            <person name="Young S.L."/>
            <person name="Kuo A."/>
            <person name="Abedin M."/>
            <person name="Chapman J."/>
            <person name="Fairclough S."/>
            <person name="Hellsten U."/>
            <person name="Isogai Y."/>
            <person name="Letunic I."/>
            <person name="Marr M."/>
            <person name="Pincus D."/>
            <person name="Putnam N."/>
            <person name="Rokas A."/>
            <person name="Wright K.J."/>
            <person name="Zuzow R."/>
            <person name="Dirks W."/>
            <person name="Good M."/>
            <person name="Goodstein D."/>
            <person name="Lemons D."/>
            <person name="Li W."/>
            <person name="Lyons J.B."/>
            <person name="Morris A."/>
            <person name="Nichols S."/>
            <person name="Richter D.J."/>
            <person name="Salamov A."/>
            <person name="Bork P."/>
            <person name="Lim W.A."/>
            <person name="Manning G."/>
            <person name="Miller W.T."/>
            <person name="McGinnis W."/>
            <person name="Shapiro H."/>
            <person name="Tjian R."/>
            <person name="Grigoriev I.V."/>
            <person name="Rokhsar D."/>
        </authorList>
    </citation>
    <scope>NUCLEOTIDE SEQUENCE [LARGE SCALE GENOMIC DNA]</scope>
    <source>
        <strain evidence="13">MX1 / ATCC 50154</strain>
    </source>
</reference>
<feature type="transmembrane region" description="Helical" evidence="9">
    <location>
        <begin position="170"/>
        <end position="192"/>
    </location>
</feature>
<dbReference type="OMA" id="VGEYTFC"/>
<dbReference type="InterPro" id="IPR015720">
    <property type="entry name" value="Emp24-like"/>
</dbReference>
<dbReference type="InterPro" id="IPR009038">
    <property type="entry name" value="GOLD_dom"/>
</dbReference>
<dbReference type="eggNOG" id="KOG1692">
    <property type="taxonomic scope" value="Eukaryota"/>
</dbReference>
<feature type="chain" id="PRO_5002742363" description="GOLD domain-containing protein" evidence="10">
    <location>
        <begin position="20"/>
        <end position="202"/>
    </location>
</feature>
<dbReference type="EMBL" id="CH991543">
    <property type="protein sequence ID" value="EDQ92602.1"/>
    <property type="molecule type" value="Genomic_DNA"/>
</dbReference>
<dbReference type="GO" id="GO:0005793">
    <property type="term" value="C:endoplasmic reticulum-Golgi intermediate compartment"/>
    <property type="evidence" value="ECO:0000318"/>
    <property type="project" value="GO_Central"/>
</dbReference>
<evidence type="ECO:0000256" key="9">
    <source>
        <dbReference type="SAM" id="Phobius"/>
    </source>
</evidence>
<dbReference type="STRING" id="81824.A9UQI0"/>
<dbReference type="GO" id="GO:0007030">
    <property type="term" value="P:Golgi organization"/>
    <property type="evidence" value="ECO:0000318"/>
    <property type="project" value="GO_Central"/>
</dbReference>
<comment type="similarity">
    <text evidence="2 8">Belongs to the EMP24/GP25L family.</text>
</comment>
<evidence type="ECO:0000259" key="11">
    <source>
        <dbReference type="PROSITE" id="PS50866"/>
    </source>
</evidence>
<gene>
    <name evidence="12" type="ORF">MONBRDRAFT_34870</name>
</gene>
<dbReference type="SUPFAM" id="SSF101576">
    <property type="entry name" value="Supernatant protein factor (SPF), C-terminal domain"/>
    <property type="match status" value="1"/>
</dbReference>
<evidence type="ECO:0000256" key="4">
    <source>
        <dbReference type="ARBA" id="ARBA00022729"/>
    </source>
</evidence>
<dbReference type="KEGG" id="mbr:MONBRDRAFT_34870"/>
<dbReference type="GeneID" id="5887365"/>